<evidence type="ECO:0000259" key="7">
    <source>
        <dbReference type="PROSITE" id="PS50850"/>
    </source>
</evidence>
<dbReference type="RefSeq" id="WP_175594984.1">
    <property type="nucleotide sequence ID" value="NZ_JABWGN010000021.1"/>
</dbReference>
<feature type="transmembrane region" description="Helical" evidence="6">
    <location>
        <begin position="217"/>
        <end position="240"/>
    </location>
</feature>
<dbReference type="AlphaFoldDB" id="A0A7Y6IG70"/>
<dbReference type="InterPro" id="IPR020846">
    <property type="entry name" value="MFS_dom"/>
</dbReference>
<feature type="transmembrane region" description="Helical" evidence="6">
    <location>
        <begin position="75"/>
        <end position="94"/>
    </location>
</feature>
<dbReference type="InterPro" id="IPR011701">
    <property type="entry name" value="MFS"/>
</dbReference>
<evidence type="ECO:0000256" key="4">
    <source>
        <dbReference type="ARBA" id="ARBA00022989"/>
    </source>
</evidence>
<dbReference type="PANTHER" id="PTHR42718">
    <property type="entry name" value="MAJOR FACILITATOR SUPERFAMILY MULTIDRUG TRANSPORTER MFSC"/>
    <property type="match status" value="1"/>
</dbReference>
<dbReference type="InterPro" id="IPR036259">
    <property type="entry name" value="MFS_trans_sf"/>
</dbReference>
<feature type="domain" description="Major facilitator superfamily (MFS) profile" evidence="7">
    <location>
        <begin position="9"/>
        <end position="439"/>
    </location>
</feature>
<evidence type="ECO:0000256" key="5">
    <source>
        <dbReference type="ARBA" id="ARBA00023136"/>
    </source>
</evidence>
<dbReference type="Gene3D" id="1.20.1720.10">
    <property type="entry name" value="Multidrug resistance protein D"/>
    <property type="match status" value="1"/>
</dbReference>
<sequence>MYRKSPWVAVCVLAFGAAVGTLQMTAVVPMLPALQRELQTSLTSASWTLTASLLSGAISIPLLARLGDLYGRRRVAMVSLGLLVAGSVVAALATTLAGIVVGRVLQGFAAPLLPLAMGIARQEVPRDRLPTAIGVLSAMMGVGSGGGMILAGLVGGGYQALFWILAGLAAAGTGLVAVFVREPVRPAPGARPDFVGAALMAAWLVCLLLAVSKGTVWGWTSAATLGLLAASVVLCAAWALSARRAAAPLIELPMLLHRGTVGATVASLLLGFSLFGVITTLSSVAQARLGASVLQVGLYLLPTALLMLAVSLLAGRLMRRFSASSLVGVGSSVVAVAALWLSVSHGSSAALYGAATVLGLGIGLGYAALGTLAVEHVEPAKTAAAGGVNALVRVVGSSVAGAVTAAVLSGAGAGWSFAASAIAALVSAVFAFAQGALARTPARVAGETARAAASEAA</sequence>
<dbReference type="Pfam" id="PF07690">
    <property type="entry name" value="MFS_1"/>
    <property type="match status" value="1"/>
</dbReference>
<evidence type="ECO:0000256" key="1">
    <source>
        <dbReference type="ARBA" id="ARBA00004651"/>
    </source>
</evidence>
<feature type="transmembrane region" description="Helical" evidence="6">
    <location>
        <begin position="261"/>
        <end position="284"/>
    </location>
</feature>
<dbReference type="GO" id="GO:0005886">
    <property type="term" value="C:plasma membrane"/>
    <property type="evidence" value="ECO:0007669"/>
    <property type="project" value="UniProtKB-SubCell"/>
</dbReference>
<feature type="transmembrane region" description="Helical" evidence="6">
    <location>
        <begin position="160"/>
        <end position="180"/>
    </location>
</feature>
<evidence type="ECO:0000256" key="6">
    <source>
        <dbReference type="SAM" id="Phobius"/>
    </source>
</evidence>
<evidence type="ECO:0000256" key="3">
    <source>
        <dbReference type="ARBA" id="ARBA00022692"/>
    </source>
</evidence>
<organism evidence="8 9">
    <name type="scientific">Nonomuraea montanisoli</name>
    <dbReference type="NCBI Taxonomy" id="2741721"/>
    <lineage>
        <taxon>Bacteria</taxon>
        <taxon>Bacillati</taxon>
        <taxon>Actinomycetota</taxon>
        <taxon>Actinomycetes</taxon>
        <taxon>Streptosporangiales</taxon>
        <taxon>Streptosporangiaceae</taxon>
        <taxon>Nonomuraea</taxon>
    </lineage>
</organism>
<name>A0A7Y6IG70_9ACTN</name>
<keyword evidence="3 6" id="KW-0812">Transmembrane</keyword>
<evidence type="ECO:0000313" key="9">
    <source>
        <dbReference type="Proteomes" id="UP000586042"/>
    </source>
</evidence>
<dbReference type="SUPFAM" id="SSF103473">
    <property type="entry name" value="MFS general substrate transporter"/>
    <property type="match status" value="1"/>
</dbReference>
<feature type="transmembrane region" description="Helical" evidence="6">
    <location>
        <begin position="192"/>
        <end position="211"/>
    </location>
</feature>
<gene>
    <name evidence="8" type="ORF">HTZ77_40000</name>
</gene>
<feature type="transmembrane region" description="Helical" evidence="6">
    <location>
        <begin position="100"/>
        <end position="120"/>
    </location>
</feature>
<dbReference type="Gene3D" id="1.20.1250.20">
    <property type="entry name" value="MFS general substrate transporter like domains"/>
    <property type="match status" value="1"/>
</dbReference>
<keyword evidence="2" id="KW-0813">Transport</keyword>
<feature type="transmembrane region" description="Helical" evidence="6">
    <location>
        <begin position="349"/>
        <end position="369"/>
    </location>
</feature>
<dbReference type="Proteomes" id="UP000586042">
    <property type="component" value="Unassembled WGS sequence"/>
</dbReference>
<accession>A0A7Y6IG70</accession>
<dbReference type="PANTHER" id="PTHR42718:SF9">
    <property type="entry name" value="MAJOR FACILITATOR SUPERFAMILY MULTIDRUG TRANSPORTER MFSC"/>
    <property type="match status" value="1"/>
</dbReference>
<keyword evidence="4 6" id="KW-1133">Transmembrane helix</keyword>
<evidence type="ECO:0000313" key="8">
    <source>
        <dbReference type="EMBL" id="NUW37542.1"/>
    </source>
</evidence>
<feature type="transmembrane region" description="Helical" evidence="6">
    <location>
        <begin position="45"/>
        <end position="63"/>
    </location>
</feature>
<keyword evidence="5 6" id="KW-0472">Membrane</keyword>
<reference evidence="8 9" key="1">
    <citation type="submission" date="2020-06" db="EMBL/GenBank/DDBJ databases">
        <title>Nonomuraea sp. SMC257, a novel actinomycete isolated from soil.</title>
        <authorList>
            <person name="Chanama M."/>
        </authorList>
    </citation>
    <scope>NUCLEOTIDE SEQUENCE [LARGE SCALE GENOMIC DNA]</scope>
    <source>
        <strain evidence="8 9">SMC257</strain>
    </source>
</reference>
<feature type="transmembrane region" description="Helical" evidence="6">
    <location>
        <begin position="296"/>
        <end position="314"/>
    </location>
</feature>
<evidence type="ECO:0000256" key="2">
    <source>
        <dbReference type="ARBA" id="ARBA00022448"/>
    </source>
</evidence>
<dbReference type="GO" id="GO:0022857">
    <property type="term" value="F:transmembrane transporter activity"/>
    <property type="evidence" value="ECO:0007669"/>
    <property type="project" value="InterPro"/>
</dbReference>
<feature type="transmembrane region" description="Helical" evidence="6">
    <location>
        <begin position="390"/>
        <end position="408"/>
    </location>
</feature>
<feature type="transmembrane region" description="Helical" evidence="6">
    <location>
        <begin position="132"/>
        <end position="154"/>
    </location>
</feature>
<feature type="transmembrane region" description="Helical" evidence="6">
    <location>
        <begin position="414"/>
        <end position="433"/>
    </location>
</feature>
<keyword evidence="9" id="KW-1185">Reference proteome</keyword>
<dbReference type="PROSITE" id="PS50850">
    <property type="entry name" value="MFS"/>
    <property type="match status" value="1"/>
</dbReference>
<proteinExistence type="predicted"/>
<feature type="transmembrane region" description="Helical" evidence="6">
    <location>
        <begin position="326"/>
        <end position="343"/>
    </location>
</feature>
<protein>
    <submittedName>
        <fullName evidence="8">MFS transporter</fullName>
    </submittedName>
</protein>
<comment type="subcellular location">
    <subcellularLocation>
        <location evidence="1">Cell membrane</location>
        <topology evidence="1">Multi-pass membrane protein</topology>
    </subcellularLocation>
</comment>
<dbReference type="EMBL" id="JABWGN010000021">
    <property type="protein sequence ID" value="NUW37542.1"/>
    <property type="molecule type" value="Genomic_DNA"/>
</dbReference>
<comment type="caution">
    <text evidence="8">The sequence shown here is derived from an EMBL/GenBank/DDBJ whole genome shotgun (WGS) entry which is preliminary data.</text>
</comment>